<gene>
    <name evidence="1" type="ORF">QE369_004609</name>
</gene>
<accession>A0AAJ2EX89</accession>
<comment type="caution">
    <text evidence="1">The sequence shown here is derived from an EMBL/GenBank/DDBJ whole genome shotgun (WGS) entry which is preliminary data.</text>
</comment>
<name>A0AAJ2EX89_9HYPH</name>
<organism evidence="1 2">
    <name type="scientific">Agrobacterium larrymoorei</name>
    <dbReference type="NCBI Taxonomy" id="160699"/>
    <lineage>
        <taxon>Bacteria</taxon>
        <taxon>Pseudomonadati</taxon>
        <taxon>Pseudomonadota</taxon>
        <taxon>Alphaproteobacteria</taxon>
        <taxon>Hyphomicrobiales</taxon>
        <taxon>Rhizobiaceae</taxon>
        <taxon>Rhizobium/Agrobacterium group</taxon>
        <taxon>Agrobacterium</taxon>
    </lineage>
</organism>
<dbReference type="EMBL" id="JAVIZC010000003">
    <property type="protein sequence ID" value="MDR6104412.1"/>
    <property type="molecule type" value="Genomic_DNA"/>
</dbReference>
<evidence type="ECO:0000313" key="2">
    <source>
        <dbReference type="Proteomes" id="UP001255601"/>
    </source>
</evidence>
<sequence>MAVEKETRIRYVDTKSGKITPIRSKTAHSDFLRTGRIGRFEEVLPPGGKRYLSHEHVAEITGRRLHDAGSKTHSRLNGFHPSIRFPNMISHKLIDSTPHLGYCHVTASTTRFDKSKPVLWSFYLANFFAELCGEEHFFEKIDQTRSRMYFAVAMQPQGGGTSVAIDTSIHRGGLLFQTQDPKEALKNVLMLGARSEELRKIIRAL</sequence>
<dbReference type="Proteomes" id="UP001255601">
    <property type="component" value="Unassembled WGS sequence"/>
</dbReference>
<reference evidence="1" key="1">
    <citation type="submission" date="2023-08" db="EMBL/GenBank/DDBJ databases">
        <title>Functional and genomic diversity of the sorghum phyllosphere microbiome.</title>
        <authorList>
            <person name="Shade A."/>
        </authorList>
    </citation>
    <scope>NUCLEOTIDE SEQUENCE</scope>
    <source>
        <strain evidence="1">SORGH_AS_0974</strain>
    </source>
</reference>
<dbReference type="Pfam" id="PF20361">
    <property type="entry name" value="DUF6656"/>
    <property type="match status" value="1"/>
</dbReference>
<proteinExistence type="predicted"/>
<dbReference type="InterPro" id="IPR046597">
    <property type="entry name" value="DUF6656"/>
</dbReference>
<protein>
    <submittedName>
        <fullName evidence="1">Uncharacterized protein</fullName>
    </submittedName>
</protein>
<evidence type="ECO:0000313" key="1">
    <source>
        <dbReference type="EMBL" id="MDR6104412.1"/>
    </source>
</evidence>
<dbReference type="AlphaFoldDB" id="A0AAJ2EX89"/>